<keyword evidence="1" id="KW-0479">Metal-binding</keyword>
<protein>
    <recommendedName>
        <fullName evidence="6">THAP domain-containing protein 1</fullName>
    </recommendedName>
</protein>
<keyword evidence="9" id="KW-1185">Reference proteome</keyword>
<dbReference type="InterPro" id="IPR038441">
    <property type="entry name" value="THAP_Znf_sf"/>
</dbReference>
<feature type="domain" description="THAP-type" evidence="7">
    <location>
        <begin position="1"/>
        <end position="81"/>
    </location>
</feature>
<dbReference type="PANTHER" id="PTHR46600">
    <property type="entry name" value="THAP DOMAIN-CONTAINING"/>
    <property type="match status" value="1"/>
</dbReference>
<keyword evidence="6" id="KW-0804">Transcription</keyword>
<keyword evidence="6" id="KW-0539">Nucleus</keyword>
<comment type="subcellular location">
    <subcellularLocation>
        <location evidence="6">Nucleus</location>
        <location evidence="6">Nucleoplasm</location>
    </subcellularLocation>
</comment>
<dbReference type="STRING" id="30732.ENSOMEP00000036255"/>
<dbReference type="PROSITE" id="PS50950">
    <property type="entry name" value="ZF_THAP"/>
    <property type="match status" value="1"/>
</dbReference>
<keyword evidence="4 5" id="KW-0238">DNA-binding</keyword>
<dbReference type="InterPro" id="IPR006612">
    <property type="entry name" value="THAP_Znf"/>
</dbReference>
<keyword evidence="6" id="KW-0131">Cell cycle</keyword>
<comment type="function">
    <text evidence="6">DNA-binding transcription regulator that regulates endothelial cell proliferation and G1/S cell-cycle progression. Specifically binds the 5'-[AT]NTNN[GT]GGCA[AGT]-3' core DNA sequence and acts by modulating expression of pRB-E2F cell-cycle target genes.</text>
</comment>
<reference evidence="8" key="2">
    <citation type="submission" date="2025-09" db="UniProtKB">
        <authorList>
            <consortium name="Ensembl"/>
        </authorList>
    </citation>
    <scope>IDENTIFICATION</scope>
</reference>
<sequence length="94" mass="10806">MARRCVVLGCQKSNGLHNFPVDLEVRQQWFSAIGIESSDLRPGDGICNEHFTRDCFTNFIEVEMGFLKRLRLKSHAVPTLALRRLINFIILELC</sequence>
<evidence type="ECO:0000256" key="6">
    <source>
        <dbReference type="RuleBase" id="RU369073"/>
    </source>
</evidence>
<evidence type="ECO:0000256" key="4">
    <source>
        <dbReference type="ARBA" id="ARBA00023125"/>
    </source>
</evidence>
<keyword evidence="6" id="KW-0805">Transcription regulation</keyword>
<dbReference type="Gene3D" id="6.20.210.20">
    <property type="entry name" value="THAP domain"/>
    <property type="match status" value="1"/>
</dbReference>
<dbReference type="GO" id="GO:0001935">
    <property type="term" value="P:endothelial cell proliferation"/>
    <property type="evidence" value="ECO:0007669"/>
    <property type="project" value="UniProtKB-UniRule"/>
</dbReference>
<dbReference type="GeneTree" id="ENSGT01120000272590"/>
<dbReference type="Ensembl" id="ENSOMET00000031615.1">
    <property type="protein sequence ID" value="ENSOMEP00000036255.1"/>
    <property type="gene ID" value="ENSOMEG00000023778.1"/>
</dbReference>
<dbReference type="SMART" id="SM00692">
    <property type="entry name" value="DM3"/>
    <property type="match status" value="1"/>
</dbReference>
<evidence type="ECO:0000256" key="1">
    <source>
        <dbReference type="ARBA" id="ARBA00022723"/>
    </source>
</evidence>
<dbReference type="GO" id="GO:0008270">
    <property type="term" value="F:zinc ion binding"/>
    <property type="evidence" value="ECO:0007669"/>
    <property type="project" value="UniProtKB-KW"/>
</dbReference>
<dbReference type="InterPro" id="IPR026516">
    <property type="entry name" value="THAP1/10"/>
</dbReference>
<evidence type="ECO:0000313" key="8">
    <source>
        <dbReference type="Ensembl" id="ENSOMEP00000036255.1"/>
    </source>
</evidence>
<dbReference type="GO" id="GO:0043565">
    <property type="term" value="F:sequence-specific DNA binding"/>
    <property type="evidence" value="ECO:0007669"/>
    <property type="project" value="UniProtKB-UniRule"/>
</dbReference>
<organism evidence="8 9">
    <name type="scientific">Oryzias melastigma</name>
    <name type="common">Marine medaka</name>
    <dbReference type="NCBI Taxonomy" id="30732"/>
    <lineage>
        <taxon>Eukaryota</taxon>
        <taxon>Metazoa</taxon>
        <taxon>Chordata</taxon>
        <taxon>Craniata</taxon>
        <taxon>Vertebrata</taxon>
        <taxon>Euteleostomi</taxon>
        <taxon>Actinopterygii</taxon>
        <taxon>Neopterygii</taxon>
        <taxon>Teleostei</taxon>
        <taxon>Neoteleostei</taxon>
        <taxon>Acanthomorphata</taxon>
        <taxon>Ovalentaria</taxon>
        <taxon>Atherinomorphae</taxon>
        <taxon>Beloniformes</taxon>
        <taxon>Adrianichthyidae</taxon>
        <taxon>Oryziinae</taxon>
        <taxon>Oryzias</taxon>
    </lineage>
</organism>
<reference evidence="8" key="1">
    <citation type="submission" date="2025-08" db="UniProtKB">
        <authorList>
            <consortium name="Ensembl"/>
        </authorList>
    </citation>
    <scope>IDENTIFICATION</scope>
</reference>
<keyword evidence="3" id="KW-0862">Zinc</keyword>
<evidence type="ECO:0000259" key="7">
    <source>
        <dbReference type="PROSITE" id="PS50950"/>
    </source>
</evidence>
<name>A0A3B3E3A9_ORYME</name>
<dbReference type="Pfam" id="PF05485">
    <property type="entry name" value="THAP"/>
    <property type="match status" value="1"/>
</dbReference>
<evidence type="ECO:0000256" key="5">
    <source>
        <dbReference type="PROSITE-ProRule" id="PRU00309"/>
    </source>
</evidence>
<dbReference type="AlphaFoldDB" id="A0A3B3E3A9"/>
<evidence type="ECO:0000313" key="9">
    <source>
        <dbReference type="Proteomes" id="UP000261560"/>
    </source>
</evidence>
<proteinExistence type="inferred from homology"/>
<evidence type="ECO:0000256" key="3">
    <source>
        <dbReference type="ARBA" id="ARBA00022833"/>
    </source>
</evidence>
<dbReference type="PANTHER" id="PTHR46600:SF11">
    <property type="entry name" value="THAP DOMAIN-CONTAINING PROTEIN 10"/>
    <property type="match status" value="1"/>
</dbReference>
<comment type="similarity">
    <text evidence="6">Belongs to the THAP1 family.</text>
</comment>
<accession>A0A3B3E3A9</accession>
<dbReference type="Proteomes" id="UP000261560">
    <property type="component" value="Unplaced"/>
</dbReference>
<keyword evidence="2 5" id="KW-0863">Zinc-finger</keyword>
<evidence type="ECO:0000256" key="2">
    <source>
        <dbReference type="ARBA" id="ARBA00022771"/>
    </source>
</evidence>
<keyword evidence="6" id="KW-0175">Coiled coil</keyword>
<dbReference type="SUPFAM" id="SSF57716">
    <property type="entry name" value="Glucocorticoid receptor-like (DNA-binding domain)"/>
    <property type="match status" value="1"/>
</dbReference>
<dbReference type="GO" id="GO:0003700">
    <property type="term" value="F:DNA-binding transcription factor activity"/>
    <property type="evidence" value="ECO:0007669"/>
    <property type="project" value="UniProtKB-UniRule"/>
</dbReference>
<dbReference type="GO" id="GO:0005654">
    <property type="term" value="C:nucleoplasm"/>
    <property type="evidence" value="ECO:0007669"/>
    <property type="project" value="UniProtKB-SubCell"/>
</dbReference>
<dbReference type="PaxDb" id="30732-ENSOMEP00000036255"/>
<dbReference type="SMART" id="SM00980">
    <property type="entry name" value="THAP"/>
    <property type="match status" value="1"/>
</dbReference>